<sequence length="53" mass="6180">MLVKRFGTDMKKMTPQQLQMIGDAALNEAWSIGPKGIVERTYERDDMERDYSQ</sequence>
<dbReference type="Proteomes" id="UP000632498">
    <property type="component" value="Unassembled WGS sequence"/>
</dbReference>
<name>A0A917F796_9PROT</name>
<accession>A0A917F796</accession>
<protein>
    <submittedName>
        <fullName evidence="1">Uncharacterized protein</fullName>
    </submittedName>
</protein>
<proteinExistence type="predicted"/>
<dbReference type="EMBL" id="BMHV01000005">
    <property type="protein sequence ID" value="GGF57399.1"/>
    <property type="molecule type" value="Genomic_DNA"/>
</dbReference>
<evidence type="ECO:0000313" key="2">
    <source>
        <dbReference type="Proteomes" id="UP000632498"/>
    </source>
</evidence>
<dbReference type="AlphaFoldDB" id="A0A917F796"/>
<comment type="caution">
    <text evidence="1">The sequence shown here is derived from an EMBL/GenBank/DDBJ whole genome shotgun (WGS) entry which is preliminary data.</text>
</comment>
<reference evidence="1" key="1">
    <citation type="journal article" date="2014" name="Int. J. Syst. Evol. Microbiol.">
        <title>Complete genome sequence of Corynebacterium casei LMG S-19264T (=DSM 44701T), isolated from a smear-ripened cheese.</title>
        <authorList>
            <consortium name="US DOE Joint Genome Institute (JGI-PGF)"/>
            <person name="Walter F."/>
            <person name="Albersmeier A."/>
            <person name="Kalinowski J."/>
            <person name="Ruckert C."/>
        </authorList>
    </citation>
    <scope>NUCLEOTIDE SEQUENCE</scope>
    <source>
        <strain evidence="1">CGMCC 1.15254</strain>
    </source>
</reference>
<reference evidence="1" key="2">
    <citation type="submission" date="2020-09" db="EMBL/GenBank/DDBJ databases">
        <authorList>
            <person name="Sun Q."/>
            <person name="Zhou Y."/>
        </authorList>
    </citation>
    <scope>NUCLEOTIDE SEQUENCE</scope>
    <source>
        <strain evidence="1">CGMCC 1.15254</strain>
    </source>
</reference>
<keyword evidence="2" id="KW-1185">Reference proteome</keyword>
<evidence type="ECO:0000313" key="1">
    <source>
        <dbReference type="EMBL" id="GGF57399.1"/>
    </source>
</evidence>
<organism evidence="1 2">
    <name type="scientific">Terasakiella brassicae</name>
    <dbReference type="NCBI Taxonomy" id="1634917"/>
    <lineage>
        <taxon>Bacteria</taxon>
        <taxon>Pseudomonadati</taxon>
        <taxon>Pseudomonadota</taxon>
        <taxon>Alphaproteobacteria</taxon>
        <taxon>Rhodospirillales</taxon>
        <taxon>Terasakiellaceae</taxon>
        <taxon>Terasakiella</taxon>
    </lineage>
</organism>
<gene>
    <name evidence="1" type="ORF">GCM10011332_08560</name>
</gene>